<feature type="compositionally biased region" description="Basic and acidic residues" evidence="1">
    <location>
        <begin position="442"/>
        <end position="465"/>
    </location>
</feature>
<dbReference type="OrthoDB" id="5417386at2759"/>
<comment type="caution">
    <text evidence="2">The sequence shown here is derived from an EMBL/GenBank/DDBJ whole genome shotgun (WGS) entry which is preliminary data.</text>
</comment>
<feature type="compositionally biased region" description="Polar residues" evidence="1">
    <location>
        <begin position="78"/>
        <end position="107"/>
    </location>
</feature>
<dbReference type="EMBL" id="JADFTT010000843">
    <property type="protein sequence ID" value="KAG5758351.1"/>
    <property type="molecule type" value="Genomic_DNA"/>
</dbReference>
<name>A0A9P7HLK5_9HYPO</name>
<feature type="region of interest" description="Disordered" evidence="1">
    <location>
        <begin position="752"/>
        <end position="772"/>
    </location>
</feature>
<accession>A0A9P7HLK5</accession>
<feature type="compositionally biased region" description="Polar residues" evidence="1">
    <location>
        <begin position="297"/>
        <end position="322"/>
    </location>
</feature>
<feature type="compositionally biased region" description="Polar residues" evidence="1">
    <location>
        <begin position="629"/>
        <end position="646"/>
    </location>
</feature>
<feature type="compositionally biased region" description="Basic and acidic residues" evidence="1">
    <location>
        <begin position="605"/>
        <end position="619"/>
    </location>
</feature>
<evidence type="ECO:0000313" key="2">
    <source>
        <dbReference type="EMBL" id="KAG5758351.1"/>
    </source>
</evidence>
<feature type="region of interest" description="Disordered" evidence="1">
    <location>
        <begin position="191"/>
        <end position="211"/>
    </location>
</feature>
<feature type="compositionally biased region" description="Polar residues" evidence="1">
    <location>
        <begin position="469"/>
        <end position="485"/>
    </location>
</feature>
<feature type="region of interest" description="Disordered" evidence="1">
    <location>
        <begin position="58"/>
        <end position="130"/>
    </location>
</feature>
<feature type="compositionally biased region" description="Basic and acidic residues" evidence="1">
    <location>
        <begin position="659"/>
        <end position="676"/>
    </location>
</feature>
<feature type="compositionally biased region" description="Polar residues" evidence="1">
    <location>
        <begin position="341"/>
        <end position="366"/>
    </location>
</feature>
<reference evidence="2" key="1">
    <citation type="journal article" date="2020" name="bioRxiv">
        <title>Historical genomics reveals the evolutionary mechanisms behind multiple outbreaks of the host-specific coffee wilt pathogen Fusarium xylarioides.</title>
        <authorList>
            <person name="Peck D."/>
            <person name="Nowell R.W."/>
            <person name="Flood J."/>
            <person name="Ryan M.J."/>
            <person name="Barraclough T.G."/>
        </authorList>
    </citation>
    <scope>NUCLEOTIDE SEQUENCE</scope>
    <source>
        <strain evidence="2">IMI 127659i</strain>
    </source>
</reference>
<feature type="compositionally biased region" description="Polar residues" evidence="1">
    <location>
        <begin position="416"/>
        <end position="434"/>
    </location>
</feature>
<feature type="region of interest" description="Disordered" evidence="1">
    <location>
        <begin position="396"/>
        <end position="686"/>
    </location>
</feature>
<protein>
    <submittedName>
        <fullName evidence="2">Uncharacterized protein</fullName>
    </submittedName>
</protein>
<reference evidence="2" key="2">
    <citation type="submission" date="2020-10" db="EMBL/GenBank/DDBJ databases">
        <authorList>
            <person name="Peck L.D."/>
            <person name="Nowell R.W."/>
            <person name="Flood J."/>
            <person name="Ryan M.J."/>
            <person name="Barraclough T.G."/>
        </authorList>
    </citation>
    <scope>NUCLEOTIDE SEQUENCE</scope>
    <source>
        <strain evidence="2">IMI 127659i</strain>
    </source>
</reference>
<evidence type="ECO:0000313" key="3">
    <source>
        <dbReference type="Proteomes" id="UP000750502"/>
    </source>
</evidence>
<sequence>MNTREDTRKAPKDRRPKLRPVFHGCKCIVAQKRISPSHVPCQMLSWPGMAQVLGLDPEASVTSGSGASCPRTTIPPALTSSVSASTVPKTNRYSYLQRPGSQTQAQARTRPRAKSASNLLGGPEKDKDLHFHDDTFINQQQEEDGEPHDGLAELIDFLRNHSPPSGNFMSIPDGIPPEDRGRWYRLRKLGKRSKSLSKSPRTIRLPDSAVSGTTIGGHRHIAISIPLDASPFGRTPRSQYPIYQHRSVKPLTSQYAPTRAVLNDKGVVTVLRTVAEDRESSPSVSPANSQLLLSTIPQRSPNSSINGHSTPAPIYSSNQSSAPEHLNILATPPPRVVTPDQVRQANEQGRGFQSNEQGNTHAGSPNNHDRIPSRSPSLTGGRFVHLGDLSIDTMMSQSSKTEAHQVPTSPARPVSQDGSYQPSLSKSIMTTSENDPVVAEARPVEARPVSARESRIRLSMKKTEEPSVTVITQSPLRVQRQGSRKQTTKERSSTPEAKMSQSRRDKVRDKKKKDMEAASLKRRSMISISIDLQPDSEQETIKESPQEKAEEPPPLPLRSPQRQSMCPIMVVANVKPSPPPSAVIPASRKRQTTATPQDLISAVKSKPDEAVSKQEDDTSSRAISPSPPSYQNRSPTPPQSAHSSPTHKVDSLDRTSLSRRREWSAAREQERKRKEAASNASPRPRVRRAVTMRDDTGDKAPTVEKEVLRRYEAYREYRIREMERRIRRLERNGDVWLRALVPVLDNLNRTLASSQDGHPGGAKGWISDDDRSNFQATSKMRPSSRGRMMARTGTSEREFLEQLVRTKEELEAGNVSDDMSGFDTIEPLMRELAGRSRLSFEARSLGMDDEGLLHSLSE</sequence>
<evidence type="ECO:0000256" key="1">
    <source>
        <dbReference type="SAM" id="MobiDB-lite"/>
    </source>
</evidence>
<dbReference type="AlphaFoldDB" id="A0A9P7HLK5"/>
<feature type="compositionally biased region" description="Basic and acidic residues" evidence="1">
    <location>
        <begin position="502"/>
        <end position="516"/>
    </location>
</feature>
<proteinExistence type="predicted"/>
<dbReference type="Proteomes" id="UP000750502">
    <property type="component" value="Unassembled WGS sequence"/>
</dbReference>
<feature type="compositionally biased region" description="Basic and acidic residues" evidence="1">
    <location>
        <begin position="539"/>
        <end position="551"/>
    </location>
</feature>
<feature type="region of interest" description="Disordered" evidence="1">
    <location>
        <begin position="297"/>
        <end position="383"/>
    </location>
</feature>
<gene>
    <name evidence="2" type="ORF">H9Q72_013509</name>
</gene>
<organism evidence="2 3">
    <name type="scientific">Fusarium xylarioides</name>
    <dbReference type="NCBI Taxonomy" id="221167"/>
    <lineage>
        <taxon>Eukaryota</taxon>
        <taxon>Fungi</taxon>
        <taxon>Dikarya</taxon>
        <taxon>Ascomycota</taxon>
        <taxon>Pezizomycotina</taxon>
        <taxon>Sordariomycetes</taxon>
        <taxon>Hypocreomycetidae</taxon>
        <taxon>Hypocreales</taxon>
        <taxon>Nectriaceae</taxon>
        <taxon>Fusarium</taxon>
        <taxon>Fusarium fujikuroi species complex</taxon>
    </lineage>
</organism>
<keyword evidence="3" id="KW-1185">Reference proteome</keyword>